<comment type="caution">
    <text evidence="3">The sequence shown here is derived from an EMBL/GenBank/DDBJ whole genome shotgun (WGS) entry which is preliminary data.</text>
</comment>
<evidence type="ECO:0000313" key="4">
    <source>
        <dbReference type="Proteomes" id="UP001175261"/>
    </source>
</evidence>
<feature type="region of interest" description="Disordered" evidence="2">
    <location>
        <begin position="100"/>
        <end position="127"/>
    </location>
</feature>
<feature type="coiled-coil region" evidence="1">
    <location>
        <begin position="142"/>
        <end position="211"/>
    </location>
</feature>
<sequence>MAPFGVVPERMEDRHDDMPASPSASSEAAAPIQINDPISLETEETRSVASSETQAPVKTRLEQALELLHEANEQAAQIAQSVVSDCAFCPSKLVFDDMAPKVTPEPSRTVSPKPSSSDANVGKEDPTIEITNATQSKTDYGQDATQGDIQRLEERIRLLEEKLELRDRQENPFRPVLDPLLSQMHSDMERVQKEQRDHRQAIETLDERNNEFADRWQNMVKNMKKLCWDQAKFGKVFIEFSRNCALVQTDEKNVVKPRTRNTCVRCAVDLANFLYVRANTEIEMLKHEQIGWKVRAEDLETCIDQYKSEVAELREEMAALRGENVALNRKISVLQSYQKQSTAAIAGAFTFESELGGNNFSARKDVELHRMASLTEVIATVGNRNIFLDIEDELEEYGSKIMRLEFAIRKLECILGRLQHAMAAQRWFGDHHGTVNALHDLVQNEIPELEHIAADVEKARHGMLLVLNRENRYTNGLIRMVKQYCLSAYPEGGEDGPMTNLTADEAGPESQHSTLEPVQCPTQ</sequence>
<feature type="region of interest" description="Disordered" evidence="2">
    <location>
        <begin position="495"/>
        <end position="523"/>
    </location>
</feature>
<dbReference type="EMBL" id="JAPDFR010000001">
    <property type="protein sequence ID" value="KAK0391904.1"/>
    <property type="molecule type" value="Genomic_DNA"/>
</dbReference>
<proteinExistence type="predicted"/>
<feature type="compositionally biased region" description="Polar residues" evidence="2">
    <location>
        <begin position="47"/>
        <end position="56"/>
    </location>
</feature>
<feature type="region of interest" description="Disordered" evidence="2">
    <location>
        <begin position="1"/>
        <end position="57"/>
    </location>
</feature>
<feature type="compositionally biased region" description="Low complexity" evidence="2">
    <location>
        <begin position="19"/>
        <end position="31"/>
    </location>
</feature>
<gene>
    <name evidence="3" type="ORF">NLU13_1402</name>
</gene>
<protein>
    <submittedName>
        <fullName evidence="3">Uncharacterized protein</fullName>
    </submittedName>
</protein>
<accession>A0AA39GRN3</accession>
<feature type="coiled-coil region" evidence="1">
    <location>
        <begin position="296"/>
        <end position="330"/>
    </location>
</feature>
<evidence type="ECO:0000313" key="3">
    <source>
        <dbReference type="EMBL" id="KAK0391904.1"/>
    </source>
</evidence>
<keyword evidence="1" id="KW-0175">Coiled coil</keyword>
<organism evidence="3 4">
    <name type="scientific">Sarocladium strictum</name>
    <name type="common">Black bundle disease fungus</name>
    <name type="synonym">Acremonium strictum</name>
    <dbReference type="NCBI Taxonomy" id="5046"/>
    <lineage>
        <taxon>Eukaryota</taxon>
        <taxon>Fungi</taxon>
        <taxon>Dikarya</taxon>
        <taxon>Ascomycota</taxon>
        <taxon>Pezizomycotina</taxon>
        <taxon>Sordariomycetes</taxon>
        <taxon>Hypocreomycetidae</taxon>
        <taxon>Hypocreales</taxon>
        <taxon>Sarocladiaceae</taxon>
        <taxon>Sarocladium</taxon>
    </lineage>
</organism>
<reference evidence="3" key="1">
    <citation type="submission" date="2022-10" db="EMBL/GenBank/DDBJ databases">
        <title>Determination and structural analysis of whole genome sequence of Sarocladium strictum F4-1.</title>
        <authorList>
            <person name="Hu L."/>
            <person name="Jiang Y."/>
        </authorList>
    </citation>
    <scope>NUCLEOTIDE SEQUENCE</scope>
    <source>
        <strain evidence="3">F4-1</strain>
    </source>
</reference>
<feature type="compositionally biased region" description="Polar residues" evidence="2">
    <location>
        <begin position="510"/>
        <end position="523"/>
    </location>
</feature>
<evidence type="ECO:0000256" key="1">
    <source>
        <dbReference type="SAM" id="Coils"/>
    </source>
</evidence>
<feature type="compositionally biased region" description="Basic and acidic residues" evidence="2">
    <location>
        <begin position="9"/>
        <end position="18"/>
    </location>
</feature>
<evidence type="ECO:0000256" key="2">
    <source>
        <dbReference type="SAM" id="MobiDB-lite"/>
    </source>
</evidence>
<dbReference type="AlphaFoldDB" id="A0AA39GRN3"/>
<keyword evidence="4" id="KW-1185">Reference proteome</keyword>
<dbReference type="Proteomes" id="UP001175261">
    <property type="component" value="Unassembled WGS sequence"/>
</dbReference>
<feature type="compositionally biased region" description="Polar residues" evidence="2">
    <location>
        <begin position="106"/>
        <end position="119"/>
    </location>
</feature>
<name>A0AA39GRN3_SARSR</name>